<protein>
    <submittedName>
        <fullName evidence="1">Uncharacterized protein</fullName>
    </submittedName>
</protein>
<accession>X1PMW1</accession>
<gene>
    <name evidence="1" type="ORF">S06H3_43096</name>
</gene>
<proteinExistence type="predicted"/>
<dbReference type="AlphaFoldDB" id="X1PMW1"/>
<evidence type="ECO:0000313" key="1">
    <source>
        <dbReference type="EMBL" id="GAI43861.1"/>
    </source>
</evidence>
<dbReference type="EMBL" id="BARV01026695">
    <property type="protein sequence ID" value="GAI43861.1"/>
    <property type="molecule type" value="Genomic_DNA"/>
</dbReference>
<reference evidence="1" key="1">
    <citation type="journal article" date="2014" name="Front. Microbiol.">
        <title>High frequency of phylogenetically diverse reductive dehalogenase-homologous genes in deep subseafloor sedimentary metagenomes.</title>
        <authorList>
            <person name="Kawai M."/>
            <person name="Futagami T."/>
            <person name="Toyoda A."/>
            <person name="Takaki Y."/>
            <person name="Nishi S."/>
            <person name="Hori S."/>
            <person name="Arai W."/>
            <person name="Tsubouchi T."/>
            <person name="Morono Y."/>
            <person name="Uchiyama I."/>
            <person name="Ito T."/>
            <person name="Fujiyama A."/>
            <person name="Inagaki F."/>
            <person name="Takami H."/>
        </authorList>
    </citation>
    <scope>NUCLEOTIDE SEQUENCE</scope>
    <source>
        <strain evidence="1">Expedition CK06-06</strain>
    </source>
</reference>
<organism evidence="1">
    <name type="scientific">marine sediment metagenome</name>
    <dbReference type="NCBI Taxonomy" id="412755"/>
    <lineage>
        <taxon>unclassified sequences</taxon>
        <taxon>metagenomes</taxon>
        <taxon>ecological metagenomes</taxon>
    </lineage>
</organism>
<name>X1PMW1_9ZZZZ</name>
<comment type="caution">
    <text evidence="1">The sequence shown here is derived from an EMBL/GenBank/DDBJ whole genome shotgun (WGS) entry which is preliminary data.</text>
</comment>
<sequence length="94" mass="10990">MDVIIIAPIFFSKKIPTKSEKRKISVKDNENLCLIEKVKGIFLTLFKEKPLSANSDIRGWRKRSPRSILMNEKKRLTTIIVEMSERIRGKLIVY</sequence>